<gene>
    <name evidence="1" type="ORF">UFOVP610_30</name>
</gene>
<reference evidence="1" key="1">
    <citation type="submission" date="2020-04" db="EMBL/GenBank/DDBJ databases">
        <authorList>
            <person name="Chiriac C."/>
            <person name="Salcher M."/>
            <person name="Ghai R."/>
            <person name="Kavagutti S V."/>
        </authorList>
    </citation>
    <scope>NUCLEOTIDE SEQUENCE</scope>
</reference>
<name>A0A6J5NB68_9CAUD</name>
<protein>
    <submittedName>
        <fullName evidence="1">ParB/Sulfiredoxin</fullName>
    </submittedName>
</protein>
<evidence type="ECO:0000313" key="1">
    <source>
        <dbReference type="EMBL" id="CAB4152829.1"/>
    </source>
</evidence>
<proteinExistence type="predicted"/>
<organism evidence="1">
    <name type="scientific">uncultured Caudovirales phage</name>
    <dbReference type="NCBI Taxonomy" id="2100421"/>
    <lineage>
        <taxon>Viruses</taxon>
        <taxon>Duplodnaviria</taxon>
        <taxon>Heunggongvirae</taxon>
        <taxon>Uroviricota</taxon>
        <taxon>Caudoviricetes</taxon>
        <taxon>Peduoviridae</taxon>
        <taxon>Maltschvirus</taxon>
        <taxon>Maltschvirus maltsch</taxon>
    </lineage>
</organism>
<dbReference type="InterPro" id="IPR036086">
    <property type="entry name" value="ParB/Sulfiredoxin_sf"/>
</dbReference>
<accession>A0A6J5NB68</accession>
<sequence length="105" mass="12194">MQSKIEEIKTALKFLKSLELSEKVEAINSIREELHKYSPFKNEPVDFVKWILNSSVTANDYNPNSVAPPEMKLLEHSIHEDGYTQPIVSWSREDKMFEVVDGFHN</sequence>
<dbReference type="EMBL" id="LR796582">
    <property type="protein sequence ID" value="CAB4152829.1"/>
    <property type="molecule type" value="Genomic_DNA"/>
</dbReference>
<dbReference type="SUPFAM" id="SSF110849">
    <property type="entry name" value="ParB/Sulfiredoxin"/>
    <property type="match status" value="1"/>
</dbReference>